<dbReference type="InterPro" id="IPR036812">
    <property type="entry name" value="NAD(P)_OxRdtase_dom_sf"/>
</dbReference>
<proteinExistence type="predicted"/>
<evidence type="ECO:0000259" key="1">
    <source>
        <dbReference type="Pfam" id="PF00248"/>
    </source>
</evidence>
<name>A0A6J6NTH3_9ZZZZ</name>
<dbReference type="PANTHER" id="PTHR43364">
    <property type="entry name" value="NADH-SPECIFIC METHYLGLYOXAL REDUCTASE-RELATED"/>
    <property type="match status" value="1"/>
</dbReference>
<dbReference type="PANTHER" id="PTHR43364:SF6">
    <property type="entry name" value="OXIDOREDUCTASE-RELATED"/>
    <property type="match status" value="1"/>
</dbReference>
<dbReference type="InterPro" id="IPR023210">
    <property type="entry name" value="NADP_OxRdtase_dom"/>
</dbReference>
<dbReference type="InterPro" id="IPR050523">
    <property type="entry name" value="AKR_Detox_Biosynth"/>
</dbReference>
<sequence length="307" mass="33742">MNLRPLAKTDLQISNLCLGGNVFGWSADERQSHEVLNLFTELGGNFIDTADVYSEWGEGHVGGESETVIGSWLKARASTDDVIIATKVSKLSTRPGLGRANILAACDDSLRRLGRDHIDLYYAHDDDQETPLEETMGAFTELQKAGKIRFAAASNYTGARLLEAAEVSKLNDFTEYVALQNHYNLLEREEYERDSVPVLNQLGIEGLPFFGLARGFLSGKYREGVQVESVRASGVAKYTNEHGWAVLAKLDRLANHHSVSVSAIALAWLRQQPSVAAPIASARTVEQLREIMTVVTLSAEEMDFLVG</sequence>
<dbReference type="SUPFAM" id="SSF51430">
    <property type="entry name" value="NAD(P)-linked oxidoreductase"/>
    <property type="match status" value="1"/>
</dbReference>
<gene>
    <name evidence="2" type="ORF">UFOPK2370_00895</name>
</gene>
<organism evidence="2">
    <name type="scientific">freshwater metagenome</name>
    <dbReference type="NCBI Taxonomy" id="449393"/>
    <lineage>
        <taxon>unclassified sequences</taxon>
        <taxon>metagenomes</taxon>
        <taxon>ecological metagenomes</taxon>
    </lineage>
</organism>
<dbReference type="CDD" id="cd19081">
    <property type="entry name" value="AKR_AKR9C1"/>
    <property type="match status" value="1"/>
</dbReference>
<reference evidence="2" key="1">
    <citation type="submission" date="2020-05" db="EMBL/GenBank/DDBJ databases">
        <authorList>
            <person name="Chiriac C."/>
            <person name="Salcher M."/>
            <person name="Ghai R."/>
            <person name="Kavagutti S V."/>
        </authorList>
    </citation>
    <scope>NUCLEOTIDE SEQUENCE</scope>
</reference>
<protein>
    <submittedName>
        <fullName evidence="2">Unannotated protein</fullName>
    </submittedName>
</protein>
<dbReference type="GO" id="GO:0005829">
    <property type="term" value="C:cytosol"/>
    <property type="evidence" value="ECO:0007669"/>
    <property type="project" value="TreeGrafter"/>
</dbReference>
<dbReference type="EMBL" id="CAEZXK010000023">
    <property type="protein sequence ID" value="CAB4690050.1"/>
    <property type="molecule type" value="Genomic_DNA"/>
</dbReference>
<feature type="domain" description="NADP-dependent oxidoreductase" evidence="1">
    <location>
        <begin position="16"/>
        <end position="303"/>
    </location>
</feature>
<dbReference type="Pfam" id="PF00248">
    <property type="entry name" value="Aldo_ket_red"/>
    <property type="match status" value="1"/>
</dbReference>
<evidence type="ECO:0000313" key="2">
    <source>
        <dbReference type="EMBL" id="CAB4690050.1"/>
    </source>
</evidence>
<accession>A0A6J6NTH3</accession>
<dbReference type="AlphaFoldDB" id="A0A6J6NTH3"/>
<dbReference type="Gene3D" id="3.20.20.100">
    <property type="entry name" value="NADP-dependent oxidoreductase domain"/>
    <property type="match status" value="1"/>
</dbReference>